<keyword evidence="2" id="KW-0472">Membrane</keyword>
<dbReference type="EMBL" id="SNRW01005415">
    <property type="protein sequence ID" value="KAA6385116.1"/>
    <property type="molecule type" value="Genomic_DNA"/>
</dbReference>
<dbReference type="Pfam" id="PF25474">
    <property type="entry name" value="TPR_TmcB"/>
    <property type="match status" value="1"/>
</dbReference>
<name>A0A5J4VSD6_9EUKA</name>
<evidence type="ECO:0000313" key="5">
    <source>
        <dbReference type="Proteomes" id="UP000324800"/>
    </source>
</evidence>
<keyword evidence="2" id="KW-1133">Transmembrane helix</keyword>
<dbReference type="Proteomes" id="UP000324800">
    <property type="component" value="Unassembled WGS sequence"/>
</dbReference>
<accession>A0A5J4VSD6</accession>
<evidence type="ECO:0000256" key="2">
    <source>
        <dbReference type="SAM" id="Phobius"/>
    </source>
</evidence>
<evidence type="ECO:0000256" key="1">
    <source>
        <dbReference type="SAM" id="MobiDB-lite"/>
    </source>
</evidence>
<reference evidence="4 5" key="1">
    <citation type="submission" date="2019-03" db="EMBL/GenBank/DDBJ databases">
        <title>Single cell metagenomics reveals metabolic interactions within the superorganism composed of flagellate Streblomastix strix and complex community of Bacteroidetes bacteria on its surface.</title>
        <authorList>
            <person name="Treitli S.C."/>
            <person name="Kolisko M."/>
            <person name="Husnik F."/>
            <person name="Keeling P."/>
            <person name="Hampl V."/>
        </authorList>
    </citation>
    <scope>NUCLEOTIDE SEQUENCE [LARGE SCALE GENOMIC DNA]</scope>
    <source>
        <strain evidence="4">ST1C</strain>
    </source>
</reference>
<organism evidence="4 5">
    <name type="scientific">Streblomastix strix</name>
    <dbReference type="NCBI Taxonomy" id="222440"/>
    <lineage>
        <taxon>Eukaryota</taxon>
        <taxon>Metamonada</taxon>
        <taxon>Preaxostyla</taxon>
        <taxon>Oxymonadida</taxon>
        <taxon>Streblomastigidae</taxon>
        <taxon>Streblomastix</taxon>
    </lineage>
</organism>
<protein>
    <recommendedName>
        <fullName evidence="3">TmcB/TmcC TPR repeats domain-containing protein</fullName>
    </recommendedName>
</protein>
<evidence type="ECO:0000313" key="4">
    <source>
        <dbReference type="EMBL" id="KAA6385116.1"/>
    </source>
</evidence>
<feature type="transmembrane region" description="Helical" evidence="2">
    <location>
        <begin position="168"/>
        <end position="195"/>
    </location>
</feature>
<comment type="caution">
    <text evidence="4">The sequence shown here is derived from an EMBL/GenBank/DDBJ whole genome shotgun (WGS) entry which is preliminary data.</text>
</comment>
<dbReference type="InterPro" id="IPR057352">
    <property type="entry name" value="TPR_TmcB/C"/>
</dbReference>
<dbReference type="AlphaFoldDB" id="A0A5J4VSD6"/>
<feature type="compositionally biased region" description="Polar residues" evidence="1">
    <location>
        <begin position="124"/>
        <end position="145"/>
    </location>
</feature>
<keyword evidence="2" id="KW-0812">Transmembrane</keyword>
<evidence type="ECO:0000259" key="3">
    <source>
        <dbReference type="Pfam" id="PF25474"/>
    </source>
</evidence>
<sequence>MSINKHGQESGRGSGEVDAEGGTGFELQSFVAKALIASSSEHHENAKQELKAFFENMTLLTPIYSYMADHLRTIVEEEKLARQSYDELLVMNGQNVSVLRNYAKLLIDIYQDEDTSVHGEAYTDPQQQSDNQTECNPLQQGGNRTNVKNNKKKKQKKEEDSTSSNSSLGMVIGGLLFVAHILAIVIYCISMAIYLSQADKYQVQLQNLKMICDLATFSTELATLAQMYLIHEFEYNFSYSGSGDGLAGVVRPFEYVKQILKENADLIVSITSNIYEMTTLTLPWEEQSLEAYLFQTGDTQCINTIGEMDQCEGDINAIHADTTSLIQALTQLAQKAQQLADIVGDPHQMSNYHQDVQYITFNSLNPVLGSSKRAIVEYWQV</sequence>
<feature type="region of interest" description="Disordered" evidence="1">
    <location>
        <begin position="120"/>
        <end position="166"/>
    </location>
</feature>
<feature type="domain" description="TmcB/TmcC TPR repeats" evidence="3">
    <location>
        <begin position="35"/>
        <end position="130"/>
    </location>
</feature>
<proteinExistence type="predicted"/>
<dbReference type="OrthoDB" id="60033at2759"/>
<gene>
    <name evidence="4" type="ORF">EZS28_019358</name>
</gene>